<dbReference type="PROSITE" id="PS51257">
    <property type="entry name" value="PROKAR_LIPOPROTEIN"/>
    <property type="match status" value="1"/>
</dbReference>
<dbReference type="InterPro" id="IPR011050">
    <property type="entry name" value="Pectin_lyase_fold/virulence"/>
</dbReference>
<dbReference type="PANTHER" id="PTHR41339">
    <property type="entry name" value="LIPL48"/>
    <property type="match status" value="1"/>
</dbReference>
<sequence length="638" mass="65232">MKTLSKFLSLLFITGLLSTACSNDDDAAPGPTPVDESELNGIIDEDLTLDPTIEYRITGTVTVAQGVTLTIPAGTEIVSNVGVENYLAVLKGADIDIQGTAANPVIMRSNGQAGAWGGLVICGDATTTEGTDAIAEVGGLIYGGTNDADSSGNIDYLIIRDAGAQINADSQFNGLTLYAVGSGTTIDNVGIINGTDDGVEFFGGTVSVTNMYLENNEDDAVDWTEGWNGTLTNGYVTNTIVDFSTAIEADGVNNNPTLVNFTAISSTGGTAIQIKNNSGATINGLTLTGFDTSFDFRDSAPASNLQIDGADADTTADAVFSSSSTNASLFAWITNADVGSDTELPANISNDLTLNAAVEYSVSGPVLVSNGATLTIPAGTKIVSESGTANYIAVLKGASIDIQGTMASPVVMESVDGQAWGGLLICGDATTTEGVDAIAEVGGLVYGGTNDADNSGTINYLVLKNTGAQINADSQFNGLTLYAVGNGTTISNVAVIGGSDDGVEFFGGTVNMTNFYAENLEDDAVDWTEGWNGTLTNTFVNITIADFSTAIEADGVNNNPTLVNFTAVSTTGGTGIQIKNNSGATINGLSLTGFDTQFDFRDSAPASNLQADGADANEAASYSTSTTTAADFAWATSL</sequence>
<dbReference type="EMBL" id="SGXE01000001">
    <property type="protein sequence ID" value="RZS99651.1"/>
    <property type="molecule type" value="Genomic_DNA"/>
</dbReference>
<dbReference type="SMART" id="SM00710">
    <property type="entry name" value="PbH1"/>
    <property type="match status" value="6"/>
</dbReference>
<evidence type="ECO:0000256" key="1">
    <source>
        <dbReference type="SAM" id="SignalP"/>
    </source>
</evidence>
<gene>
    <name evidence="2" type="ORF">EV197_0874</name>
</gene>
<dbReference type="SUPFAM" id="SSF51126">
    <property type="entry name" value="Pectin lyase-like"/>
    <property type="match status" value="2"/>
</dbReference>
<protein>
    <recommendedName>
        <fullName evidence="4">Parallel beta helix pectate lyase-like protein</fullName>
    </recommendedName>
</protein>
<organism evidence="2 3">
    <name type="scientific">Aquimarina brevivitae</name>
    <dbReference type="NCBI Taxonomy" id="323412"/>
    <lineage>
        <taxon>Bacteria</taxon>
        <taxon>Pseudomonadati</taxon>
        <taxon>Bacteroidota</taxon>
        <taxon>Flavobacteriia</taxon>
        <taxon>Flavobacteriales</taxon>
        <taxon>Flavobacteriaceae</taxon>
        <taxon>Aquimarina</taxon>
    </lineage>
</organism>
<reference evidence="2 3" key="1">
    <citation type="submission" date="2019-02" db="EMBL/GenBank/DDBJ databases">
        <title>Genomic Encyclopedia of Type Strains, Phase IV (KMG-IV): sequencing the most valuable type-strain genomes for metagenomic binning, comparative biology and taxonomic classification.</title>
        <authorList>
            <person name="Goeker M."/>
        </authorList>
    </citation>
    <scope>NUCLEOTIDE SEQUENCE [LARGE SCALE GENOMIC DNA]</scope>
    <source>
        <strain evidence="2 3">DSM 17196</strain>
    </source>
</reference>
<accession>A0A4Q7PGL7</accession>
<evidence type="ECO:0008006" key="4">
    <source>
        <dbReference type="Google" id="ProtNLM"/>
    </source>
</evidence>
<comment type="caution">
    <text evidence="2">The sequence shown here is derived from an EMBL/GenBank/DDBJ whole genome shotgun (WGS) entry which is preliminary data.</text>
</comment>
<feature type="signal peptide" evidence="1">
    <location>
        <begin position="1"/>
        <end position="27"/>
    </location>
</feature>
<dbReference type="InterPro" id="IPR006626">
    <property type="entry name" value="PbH1"/>
</dbReference>
<keyword evidence="1" id="KW-0732">Signal</keyword>
<feature type="chain" id="PRO_5020809148" description="Parallel beta helix pectate lyase-like protein" evidence="1">
    <location>
        <begin position="28"/>
        <end position="638"/>
    </location>
</feature>
<proteinExistence type="predicted"/>
<dbReference type="AlphaFoldDB" id="A0A4Q7PGL7"/>
<evidence type="ECO:0000313" key="3">
    <source>
        <dbReference type="Proteomes" id="UP000292262"/>
    </source>
</evidence>
<evidence type="ECO:0000313" key="2">
    <source>
        <dbReference type="EMBL" id="RZS99651.1"/>
    </source>
</evidence>
<keyword evidence="3" id="KW-1185">Reference proteome</keyword>
<dbReference type="PANTHER" id="PTHR41339:SF1">
    <property type="entry name" value="SECRETED PROTEIN"/>
    <property type="match status" value="1"/>
</dbReference>
<dbReference type="Proteomes" id="UP000292262">
    <property type="component" value="Unassembled WGS sequence"/>
</dbReference>
<name>A0A4Q7PGL7_9FLAO</name>